<dbReference type="AlphaFoldDB" id="A0A158AL50"/>
<dbReference type="EMBL" id="FCOF02000008">
    <property type="protein sequence ID" value="SAK57757.1"/>
    <property type="molecule type" value="Genomic_DNA"/>
</dbReference>
<feature type="region of interest" description="Disordered" evidence="2">
    <location>
        <begin position="35"/>
        <end position="56"/>
    </location>
</feature>
<proteinExistence type="predicted"/>
<name>A0A158AL50_9BURK</name>
<keyword evidence="4" id="KW-1185">Reference proteome</keyword>
<evidence type="ECO:0000313" key="4">
    <source>
        <dbReference type="Proteomes" id="UP000054870"/>
    </source>
</evidence>
<keyword evidence="1" id="KW-0175">Coiled coil</keyword>
<sequence length="251" mass="29015">MTSFRFVIGGEHAFQAYLLRSDVLWRADSRDHRKISKHDSVDDEAHRDDRHGRRDRPAMRFPVVRRIRISEQFIEQTRGAGIDHMAHGFAIHTLQQASCDRVPIGHEWTQAFRIEHQMQHVARTFARGHVDETAEEAGRCVVGHQHVPVPVHHDRRKRVVLANNPLQRANDPMHFLRVPRRLGIHGCVARGEQQRIALAQRDIERLRERQERVTARHAAPAFDEADLALRNARFEGEIELTHATHIAPIAQ</sequence>
<evidence type="ECO:0000256" key="1">
    <source>
        <dbReference type="SAM" id="Coils"/>
    </source>
</evidence>
<protein>
    <submittedName>
        <fullName evidence="3">Uncharacterized protein</fullName>
    </submittedName>
</protein>
<dbReference type="Proteomes" id="UP000054870">
    <property type="component" value="Unassembled WGS sequence"/>
</dbReference>
<organism evidence="3 4">
    <name type="scientific">Caballeronia catudaia</name>
    <dbReference type="NCBI Taxonomy" id="1777136"/>
    <lineage>
        <taxon>Bacteria</taxon>
        <taxon>Pseudomonadati</taxon>
        <taxon>Pseudomonadota</taxon>
        <taxon>Betaproteobacteria</taxon>
        <taxon>Burkholderiales</taxon>
        <taxon>Burkholderiaceae</taxon>
        <taxon>Caballeronia</taxon>
    </lineage>
</organism>
<accession>A0A158AL50</accession>
<evidence type="ECO:0000256" key="2">
    <source>
        <dbReference type="SAM" id="MobiDB-lite"/>
    </source>
</evidence>
<evidence type="ECO:0000313" key="3">
    <source>
        <dbReference type="EMBL" id="SAK57757.1"/>
    </source>
</evidence>
<gene>
    <name evidence="3" type="ORF">AWB75_02263</name>
</gene>
<reference evidence="3" key="1">
    <citation type="submission" date="2016-01" db="EMBL/GenBank/DDBJ databases">
        <authorList>
            <person name="Peeters C."/>
        </authorList>
    </citation>
    <scope>NUCLEOTIDE SEQUENCE [LARGE SCALE GENOMIC DNA]</scope>
    <source>
        <strain evidence="3">LMG 29318</strain>
    </source>
</reference>
<feature type="coiled-coil region" evidence="1">
    <location>
        <begin position="189"/>
        <end position="216"/>
    </location>
</feature>
<comment type="caution">
    <text evidence="3">The sequence shown here is derived from an EMBL/GenBank/DDBJ whole genome shotgun (WGS) entry which is preliminary data.</text>
</comment>